<name>A0A556MIT7_9FLAO</name>
<feature type="domain" description="Helix-turn-helix" evidence="2">
    <location>
        <begin position="54"/>
        <end position="104"/>
    </location>
</feature>
<organism evidence="3 4">
    <name type="scientific">Fluviicola chungangensis</name>
    <dbReference type="NCBI Taxonomy" id="2597671"/>
    <lineage>
        <taxon>Bacteria</taxon>
        <taxon>Pseudomonadati</taxon>
        <taxon>Bacteroidota</taxon>
        <taxon>Flavobacteriia</taxon>
        <taxon>Flavobacteriales</taxon>
        <taxon>Crocinitomicaceae</taxon>
        <taxon>Fluviicola</taxon>
    </lineage>
</organism>
<dbReference type="AlphaFoldDB" id="A0A556MIT7"/>
<dbReference type="EMBL" id="VLPL01000011">
    <property type="protein sequence ID" value="TSJ39776.1"/>
    <property type="molecule type" value="Genomic_DNA"/>
</dbReference>
<dbReference type="Pfam" id="PF12728">
    <property type="entry name" value="HTH_17"/>
    <property type="match status" value="1"/>
</dbReference>
<reference evidence="3 4" key="1">
    <citation type="submission" date="2019-07" db="EMBL/GenBank/DDBJ databases">
        <authorList>
            <person name="Huq M.A."/>
        </authorList>
    </citation>
    <scope>NUCLEOTIDE SEQUENCE [LARGE SCALE GENOMIC DNA]</scope>
    <source>
        <strain evidence="3 4">MAH-3</strain>
    </source>
</reference>
<evidence type="ECO:0000256" key="1">
    <source>
        <dbReference type="SAM" id="Coils"/>
    </source>
</evidence>
<comment type="caution">
    <text evidence="3">The sequence shown here is derived from an EMBL/GenBank/DDBJ whole genome shotgun (WGS) entry which is preliminary data.</text>
</comment>
<sequence>METVVKLAIERMSEEIERLKQTVKDQQKQISELERNKNRNTVVEPETPKIEDELLNNEQVKSILKIGKNSLIKLVREGVLVAIRINERSVRFSRSAIMEYIRRKQGASTF</sequence>
<evidence type="ECO:0000259" key="2">
    <source>
        <dbReference type="Pfam" id="PF12728"/>
    </source>
</evidence>
<feature type="coiled-coil region" evidence="1">
    <location>
        <begin position="9"/>
        <end position="36"/>
    </location>
</feature>
<dbReference type="InterPro" id="IPR041657">
    <property type="entry name" value="HTH_17"/>
</dbReference>
<accession>A0A556MIT7</accession>
<dbReference type="RefSeq" id="WP_144334444.1">
    <property type="nucleotide sequence ID" value="NZ_VLPL01000011.1"/>
</dbReference>
<proteinExistence type="predicted"/>
<keyword evidence="1" id="KW-0175">Coiled coil</keyword>
<evidence type="ECO:0000313" key="4">
    <source>
        <dbReference type="Proteomes" id="UP000316008"/>
    </source>
</evidence>
<protein>
    <submittedName>
        <fullName evidence="3">Helix-turn-helix domain-containing protein</fullName>
    </submittedName>
</protein>
<dbReference type="OrthoDB" id="9553694at2"/>
<keyword evidence="4" id="KW-1185">Reference proteome</keyword>
<gene>
    <name evidence="3" type="ORF">FO442_17110</name>
</gene>
<evidence type="ECO:0000313" key="3">
    <source>
        <dbReference type="EMBL" id="TSJ39776.1"/>
    </source>
</evidence>
<dbReference type="Proteomes" id="UP000316008">
    <property type="component" value="Unassembled WGS sequence"/>
</dbReference>